<dbReference type="EMBL" id="JACHOC010000003">
    <property type="protein sequence ID" value="MBB4622225.1"/>
    <property type="molecule type" value="Genomic_DNA"/>
</dbReference>
<evidence type="ECO:0000313" key="2">
    <source>
        <dbReference type="EMBL" id="MBB4622225.1"/>
    </source>
</evidence>
<name>A0ABR6KL91_9BACT</name>
<dbReference type="Proteomes" id="UP000533637">
    <property type="component" value="Unassembled WGS sequence"/>
</dbReference>
<reference evidence="2 3" key="1">
    <citation type="submission" date="2020-08" db="EMBL/GenBank/DDBJ databases">
        <title>Genomic Encyclopedia of Type Strains, Phase IV (KMG-IV): sequencing the most valuable type-strain genomes for metagenomic binning, comparative biology and taxonomic classification.</title>
        <authorList>
            <person name="Goeker M."/>
        </authorList>
    </citation>
    <scope>NUCLEOTIDE SEQUENCE [LARGE SCALE GENOMIC DNA]</scope>
    <source>
        <strain evidence="2 3">DSM 102983</strain>
    </source>
</reference>
<dbReference type="Pfam" id="PF07676">
    <property type="entry name" value="PD40"/>
    <property type="match status" value="3"/>
</dbReference>
<dbReference type="InterPro" id="IPR011659">
    <property type="entry name" value="WD40"/>
</dbReference>
<proteinExistence type="inferred from homology"/>
<evidence type="ECO:0000313" key="3">
    <source>
        <dbReference type="Proteomes" id="UP000533637"/>
    </source>
</evidence>
<sequence length="488" mass="55185">MKQLLYFLFAILLSGGCSPDRPPVASVQIDELPPVYPDYVDVTIPATMAPLNFSVRGFGKVCTVFQTEGYTFSVCTSDGSLSIPEEKWKKLLAVGKGKQVDISVLVEDEGKWKAFRTFHIDVSTDPIDSYIAYRLIDPGYQLWGSMGIYQRELNSFKQEAILENRLTDSNCMNCHSFCNQDPDKMLLHIRAKYGCTVLIDGEKIETLDTKTENTISPLVYPSWHPSGKYIAFSVNNTTQDTHPVHRTEVYDKASDVVVYDVEKQTILTTGLLFSKNRFETFPTFSPNGKSLYFCSAPAVKVPGGLKELRYSLCRISFDPERGIFGSAVDTIYHAETEQRSILFPRVSPDGKYLLCTTTSYGTFPIWHKDADLCMFDLATGEQISTEEANSPDTDSYHSWSSNSKWVVFSSRRLDGLYTRPFIAHVDEGGILSKPFLLPQESADYYTCLTKSYNIPEFVKGKVKMNMYRFASRIKEGKNRKVSFRRVST</sequence>
<gene>
    <name evidence="2" type="ORF">GGQ57_002122</name>
</gene>
<protein>
    <submittedName>
        <fullName evidence="2">WD40 repeat protein</fullName>
    </submittedName>
</protein>
<evidence type="ECO:0000256" key="1">
    <source>
        <dbReference type="ARBA" id="ARBA00009820"/>
    </source>
</evidence>
<dbReference type="Gene3D" id="2.120.10.30">
    <property type="entry name" value="TolB, C-terminal domain"/>
    <property type="match status" value="2"/>
</dbReference>
<comment type="caution">
    <text evidence="2">The sequence shown here is derived from an EMBL/GenBank/DDBJ whole genome shotgun (WGS) entry which is preliminary data.</text>
</comment>
<dbReference type="SUPFAM" id="SSF82171">
    <property type="entry name" value="DPP6 N-terminal domain-like"/>
    <property type="match status" value="1"/>
</dbReference>
<dbReference type="RefSeq" id="WP_183670555.1">
    <property type="nucleotide sequence ID" value="NZ_BMPB01000001.1"/>
</dbReference>
<accession>A0ABR6KL91</accession>
<dbReference type="PANTHER" id="PTHR36842:SF1">
    <property type="entry name" value="PROTEIN TOLB"/>
    <property type="match status" value="1"/>
</dbReference>
<dbReference type="PANTHER" id="PTHR36842">
    <property type="entry name" value="PROTEIN TOLB HOMOLOG"/>
    <property type="match status" value="1"/>
</dbReference>
<organism evidence="2 3">
    <name type="scientific">Parabacteroides faecis</name>
    <dbReference type="NCBI Taxonomy" id="1217282"/>
    <lineage>
        <taxon>Bacteria</taxon>
        <taxon>Pseudomonadati</taxon>
        <taxon>Bacteroidota</taxon>
        <taxon>Bacteroidia</taxon>
        <taxon>Bacteroidales</taxon>
        <taxon>Tannerellaceae</taxon>
        <taxon>Parabacteroides</taxon>
    </lineage>
</organism>
<keyword evidence="3" id="KW-1185">Reference proteome</keyword>
<comment type="similarity">
    <text evidence="1">Belongs to the TolB family.</text>
</comment>
<dbReference type="InterPro" id="IPR011042">
    <property type="entry name" value="6-blade_b-propeller_TolB-like"/>
</dbReference>
<dbReference type="PROSITE" id="PS51257">
    <property type="entry name" value="PROKAR_LIPOPROTEIN"/>
    <property type="match status" value="1"/>
</dbReference>